<dbReference type="OrthoDB" id="9814553at2"/>
<dbReference type="SMART" id="SM00530">
    <property type="entry name" value="HTH_XRE"/>
    <property type="match status" value="1"/>
</dbReference>
<dbReference type="InterPro" id="IPR013096">
    <property type="entry name" value="Cupin_2"/>
</dbReference>
<dbReference type="InterPro" id="IPR001387">
    <property type="entry name" value="Cro/C1-type_HTH"/>
</dbReference>
<dbReference type="EMBL" id="MZGX01000008">
    <property type="protein sequence ID" value="OPX44532.1"/>
    <property type="molecule type" value="Genomic_DNA"/>
</dbReference>
<evidence type="ECO:0000256" key="1">
    <source>
        <dbReference type="ARBA" id="ARBA00023125"/>
    </source>
</evidence>
<evidence type="ECO:0000313" key="4">
    <source>
        <dbReference type="Proteomes" id="UP000191554"/>
    </source>
</evidence>
<sequence>MNEKVKDIAVRIKGLRLLEGLTPGEVARAAGLKIDEYIRYEDALDDIPVSILYELADFYKVDMTEILTGTSPKLHDISFVKKGEGLKVERYDQYGFESLAHKYSGRKIEPMFVVLDPRSSPGLVSHKGQEFNYCLEGRMRVVVGKETFDLEPGDSLYYNSTIPHKMTALDGKEAKFLTVILL</sequence>
<dbReference type="SUPFAM" id="SSF51182">
    <property type="entry name" value="RmlC-like cupins"/>
    <property type="match status" value="1"/>
</dbReference>
<dbReference type="Gene3D" id="1.10.260.40">
    <property type="entry name" value="lambda repressor-like DNA-binding domains"/>
    <property type="match status" value="1"/>
</dbReference>
<comment type="caution">
    <text evidence="3">The sequence shown here is derived from an EMBL/GenBank/DDBJ whole genome shotgun (WGS) entry which is preliminary data.</text>
</comment>
<feature type="domain" description="HTH cro/C1-type" evidence="2">
    <location>
        <begin position="12"/>
        <end position="66"/>
    </location>
</feature>
<protein>
    <submittedName>
        <fullName evidence="3">Cupin domain protein</fullName>
    </submittedName>
</protein>
<dbReference type="Proteomes" id="UP000191554">
    <property type="component" value="Unassembled WGS sequence"/>
</dbReference>
<dbReference type="GO" id="GO:0003700">
    <property type="term" value="F:DNA-binding transcription factor activity"/>
    <property type="evidence" value="ECO:0007669"/>
    <property type="project" value="TreeGrafter"/>
</dbReference>
<dbReference type="PANTHER" id="PTHR46797">
    <property type="entry name" value="HTH-TYPE TRANSCRIPTIONAL REGULATOR"/>
    <property type="match status" value="1"/>
</dbReference>
<reference evidence="3 4" key="1">
    <citation type="submission" date="2017-03" db="EMBL/GenBank/DDBJ databases">
        <title>Genome sequence of Clostridium hungatei DSM 14427.</title>
        <authorList>
            <person name="Poehlein A."/>
            <person name="Daniel R."/>
        </authorList>
    </citation>
    <scope>NUCLEOTIDE SEQUENCE [LARGE SCALE GENOMIC DNA]</scope>
    <source>
        <strain evidence="3 4">DSM 14427</strain>
    </source>
</reference>
<evidence type="ECO:0000259" key="2">
    <source>
        <dbReference type="PROSITE" id="PS50943"/>
    </source>
</evidence>
<dbReference type="CDD" id="cd00093">
    <property type="entry name" value="HTH_XRE"/>
    <property type="match status" value="1"/>
</dbReference>
<dbReference type="Gene3D" id="2.60.120.10">
    <property type="entry name" value="Jelly Rolls"/>
    <property type="match status" value="1"/>
</dbReference>
<dbReference type="SUPFAM" id="SSF47413">
    <property type="entry name" value="lambda repressor-like DNA-binding domains"/>
    <property type="match status" value="1"/>
</dbReference>
<keyword evidence="1" id="KW-0238">DNA-binding</keyword>
<name>A0A1V4SKW3_RUMHU</name>
<dbReference type="GO" id="GO:0003677">
    <property type="term" value="F:DNA binding"/>
    <property type="evidence" value="ECO:0007669"/>
    <property type="project" value="UniProtKB-KW"/>
</dbReference>
<organism evidence="3 4">
    <name type="scientific">Ruminiclostridium hungatei</name>
    <name type="common">Clostridium hungatei</name>
    <dbReference type="NCBI Taxonomy" id="48256"/>
    <lineage>
        <taxon>Bacteria</taxon>
        <taxon>Bacillati</taxon>
        <taxon>Bacillota</taxon>
        <taxon>Clostridia</taxon>
        <taxon>Eubacteriales</taxon>
        <taxon>Oscillospiraceae</taxon>
        <taxon>Ruminiclostridium</taxon>
    </lineage>
</organism>
<dbReference type="PANTHER" id="PTHR46797:SF19">
    <property type="entry name" value="BLL2473 PROTEIN"/>
    <property type="match status" value="1"/>
</dbReference>
<dbReference type="STRING" id="48256.CLHUN_15250"/>
<dbReference type="AlphaFoldDB" id="A0A1V4SKW3"/>
<keyword evidence="4" id="KW-1185">Reference proteome</keyword>
<proteinExistence type="predicted"/>
<dbReference type="GO" id="GO:0005829">
    <property type="term" value="C:cytosol"/>
    <property type="evidence" value="ECO:0007669"/>
    <property type="project" value="TreeGrafter"/>
</dbReference>
<dbReference type="InterPro" id="IPR010982">
    <property type="entry name" value="Lambda_DNA-bd_dom_sf"/>
</dbReference>
<dbReference type="PROSITE" id="PS50943">
    <property type="entry name" value="HTH_CROC1"/>
    <property type="match status" value="1"/>
</dbReference>
<dbReference type="InterPro" id="IPR011051">
    <property type="entry name" value="RmlC_Cupin_sf"/>
</dbReference>
<dbReference type="CDD" id="cd02209">
    <property type="entry name" value="cupin_XRE_C"/>
    <property type="match status" value="1"/>
</dbReference>
<dbReference type="InterPro" id="IPR050807">
    <property type="entry name" value="TransReg_Diox_bact_type"/>
</dbReference>
<evidence type="ECO:0000313" key="3">
    <source>
        <dbReference type="EMBL" id="OPX44532.1"/>
    </source>
</evidence>
<gene>
    <name evidence="3" type="ORF">CLHUN_15250</name>
</gene>
<dbReference type="RefSeq" id="WP_080063974.1">
    <property type="nucleotide sequence ID" value="NZ_MZGX01000008.1"/>
</dbReference>
<accession>A0A1V4SKW3</accession>
<dbReference type="Pfam" id="PF07883">
    <property type="entry name" value="Cupin_2"/>
    <property type="match status" value="1"/>
</dbReference>
<dbReference type="InterPro" id="IPR014710">
    <property type="entry name" value="RmlC-like_jellyroll"/>
</dbReference>